<feature type="signal peptide" evidence="5">
    <location>
        <begin position="1"/>
        <end position="21"/>
    </location>
</feature>
<dbReference type="GO" id="GO:0015846">
    <property type="term" value="P:polyamine transport"/>
    <property type="evidence" value="ECO:0007669"/>
    <property type="project" value="InterPro"/>
</dbReference>
<dbReference type="SUPFAM" id="SSF53850">
    <property type="entry name" value="Periplasmic binding protein-like II"/>
    <property type="match status" value="1"/>
</dbReference>
<dbReference type="Proteomes" id="UP001465755">
    <property type="component" value="Unassembled WGS sequence"/>
</dbReference>
<comment type="subcellular location">
    <subcellularLocation>
        <location evidence="1">Periplasm</location>
    </subcellularLocation>
</comment>
<evidence type="ECO:0000256" key="5">
    <source>
        <dbReference type="SAM" id="SignalP"/>
    </source>
</evidence>
<evidence type="ECO:0000313" key="6">
    <source>
        <dbReference type="EMBL" id="KAK9807227.1"/>
    </source>
</evidence>
<dbReference type="PRINTS" id="PR00909">
    <property type="entry name" value="SPERMDNBNDNG"/>
</dbReference>
<evidence type="ECO:0000256" key="2">
    <source>
        <dbReference type="ARBA" id="ARBA00022448"/>
    </source>
</evidence>
<comment type="caution">
    <text evidence="6">The sequence shown here is derived from an EMBL/GenBank/DDBJ whole genome shotgun (WGS) entry which is preliminary data.</text>
</comment>
<protein>
    <submittedName>
        <fullName evidence="6">Uncharacterized protein</fullName>
    </submittedName>
</protein>
<dbReference type="PANTHER" id="PTHR30222:SF17">
    <property type="entry name" value="SPERMIDINE_PUTRESCINE-BINDING PERIPLASMIC PROTEIN"/>
    <property type="match status" value="1"/>
</dbReference>
<dbReference type="Pfam" id="PF13343">
    <property type="entry name" value="SBP_bac_6"/>
    <property type="match status" value="1"/>
</dbReference>
<keyword evidence="7" id="KW-1185">Reference proteome</keyword>
<dbReference type="EMBL" id="JALJOQ010000033">
    <property type="protein sequence ID" value="KAK9807227.1"/>
    <property type="molecule type" value="Genomic_DNA"/>
</dbReference>
<dbReference type="AlphaFoldDB" id="A0AAW1PEM2"/>
<keyword evidence="3 5" id="KW-0732">Signal</keyword>
<dbReference type="InterPro" id="IPR001188">
    <property type="entry name" value="Sperm_putr-bd"/>
</dbReference>
<keyword evidence="4" id="KW-0574">Periplasm</keyword>
<keyword evidence="2" id="KW-0813">Transport</keyword>
<organism evidence="6 7">
    <name type="scientific">Symbiochloris irregularis</name>
    <dbReference type="NCBI Taxonomy" id="706552"/>
    <lineage>
        <taxon>Eukaryota</taxon>
        <taxon>Viridiplantae</taxon>
        <taxon>Chlorophyta</taxon>
        <taxon>core chlorophytes</taxon>
        <taxon>Trebouxiophyceae</taxon>
        <taxon>Trebouxiales</taxon>
        <taxon>Trebouxiaceae</taxon>
        <taxon>Symbiochloris</taxon>
    </lineage>
</organism>
<name>A0AAW1PEM2_9CHLO</name>
<proteinExistence type="predicted"/>
<accession>A0AAW1PEM2</accession>
<dbReference type="Gene3D" id="3.40.190.10">
    <property type="entry name" value="Periplasmic binding protein-like II"/>
    <property type="match status" value="2"/>
</dbReference>
<dbReference type="GO" id="GO:0019808">
    <property type="term" value="F:polyamine binding"/>
    <property type="evidence" value="ECO:0007669"/>
    <property type="project" value="InterPro"/>
</dbReference>
<reference evidence="6 7" key="1">
    <citation type="journal article" date="2024" name="Nat. Commun.">
        <title>Phylogenomics reveals the evolutionary origins of lichenization in chlorophyte algae.</title>
        <authorList>
            <person name="Puginier C."/>
            <person name="Libourel C."/>
            <person name="Otte J."/>
            <person name="Skaloud P."/>
            <person name="Haon M."/>
            <person name="Grisel S."/>
            <person name="Petersen M."/>
            <person name="Berrin J.G."/>
            <person name="Delaux P.M."/>
            <person name="Dal Grande F."/>
            <person name="Keller J."/>
        </authorList>
    </citation>
    <scope>NUCLEOTIDE SEQUENCE [LARGE SCALE GENOMIC DNA]</scope>
    <source>
        <strain evidence="6 7">SAG 2036</strain>
    </source>
</reference>
<evidence type="ECO:0000256" key="4">
    <source>
        <dbReference type="ARBA" id="ARBA00022764"/>
    </source>
</evidence>
<evidence type="ECO:0000256" key="1">
    <source>
        <dbReference type="ARBA" id="ARBA00004418"/>
    </source>
</evidence>
<evidence type="ECO:0000313" key="7">
    <source>
        <dbReference type="Proteomes" id="UP001465755"/>
    </source>
</evidence>
<gene>
    <name evidence="6" type="ORF">WJX73_010860</name>
</gene>
<feature type="chain" id="PRO_5043553501" evidence="5">
    <location>
        <begin position="22"/>
        <end position="410"/>
    </location>
</feature>
<dbReference type="PANTHER" id="PTHR30222">
    <property type="entry name" value="SPERMIDINE/PUTRESCINE-BINDING PERIPLASMIC PROTEIN"/>
    <property type="match status" value="1"/>
</dbReference>
<sequence>MARRTLLAAVLASTFLPSACSAGGQKGTAADLLDAEDVEFALRVVSLQGSVPQEWPVHWSKVVKGRTRLKLERRGQLLEIYQDLPLKGRTGKAASKSAATADAITLGDAWLAPAIRDGLIQPIPDALSSSWWKALPPRWRSLVRRDNQGLPSADGDVWAAPYRWGCTLIAANNRLLQRQGATPIRDWSDLLQPALKGRIAFVDAPRELVGVALRTLGASMNASSQQLQRMGITQQRLSHQLNRLRAQIAFFSSQDHTHALLAGRVSVCVGSSGDLLPLSARSSNVSLVAPASGTALHADLWCCPAHAGESTQMLQAPSLLLPVWLDFTLQPHRSATARGLLNGGAPPRLLPEAAPQQAGMHDAADVLDLAAGGLPSRGVLARSEFLLPQDENTVEMQWDALHPLYERNRL</sequence>
<evidence type="ECO:0000256" key="3">
    <source>
        <dbReference type="ARBA" id="ARBA00022729"/>
    </source>
</evidence>